<dbReference type="Pfam" id="PF17782">
    <property type="entry name" value="WHD_DprA"/>
    <property type="match status" value="1"/>
</dbReference>
<dbReference type="eggNOG" id="COG0758">
    <property type="taxonomic scope" value="Bacteria"/>
</dbReference>
<dbReference type="STRING" id="1484693.RS694_19245"/>
<evidence type="ECO:0000313" key="4">
    <source>
        <dbReference type="EMBL" id="APW44443.1"/>
    </source>
</evidence>
<dbReference type="InterPro" id="IPR036388">
    <property type="entry name" value="WH-like_DNA-bd_sf"/>
</dbReference>
<dbReference type="PANTHER" id="PTHR43022:SF1">
    <property type="entry name" value="PROTEIN SMF"/>
    <property type="match status" value="1"/>
</dbReference>
<dbReference type="EMBL" id="CP019239">
    <property type="protein sequence ID" value="APW44443.1"/>
    <property type="molecule type" value="Genomic_DNA"/>
</dbReference>
<accession>A0A1P8KEJ0</accession>
<dbReference type="PANTHER" id="PTHR43022">
    <property type="entry name" value="PROTEIN SMF"/>
    <property type="match status" value="1"/>
</dbReference>
<evidence type="ECO:0000313" key="5">
    <source>
        <dbReference type="Proteomes" id="UP000186110"/>
    </source>
</evidence>
<evidence type="ECO:0000259" key="2">
    <source>
        <dbReference type="Pfam" id="PF02481"/>
    </source>
</evidence>
<dbReference type="SUPFAM" id="SSF102405">
    <property type="entry name" value="MCP/YpsA-like"/>
    <property type="match status" value="1"/>
</dbReference>
<evidence type="ECO:0000259" key="3">
    <source>
        <dbReference type="Pfam" id="PF17782"/>
    </source>
</evidence>
<dbReference type="InterPro" id="IPR041614">
    <property type="entry name" value="DprA_WH"/>
</dbReference>
<gene>
    <name evidence="4" type="ORF">RS694_19245</name>
</gene>
<dbReference type="InterPro" id="IPR003488">
    <property type="entry name" value="DprA"/>
</dbReference>
<protein>
    <submittedName>
        <fullName evidence="4">DNA protecting protein DprA</fullName>
    </submittedName>
</protein>
<dbReference type="Gene3D" id="1.10.10.10">
    <property type="entry name" value="Winged helix-like DNA-binding domain superfamily/Winged helix DNA-binding domain"/>
    <property type="match status" value="1"/>
</dbReference>
<reference evidence="4 5" key="1">
    <citation type="submission" date="2017-01" db="EMBL/GenBank/DDBJ databases">
        <authorList>
            <person name="Mah S.A."/>
            <person name="Swanson W.J."/>
            <person name="Moy G.W."/>
            <person name="Vacquier V.D."/>
        </authorList>
    </citation>
    <scope>NUCLEOTIDE SEQUENCE [LARGE SCALE GENOMIC DNA]</scope>
    <source>
        <strain evidence="4 5">DSM 22694</strain>
    </source>
</reference>
<dbReference type="KEGG" id="rsb:RS694_19245"/>
<dbReference type="InterPro" id="IPR057666">
    <property type="entry name" value="DrpA_SLOG"/>
</dbReference>
<proteinExistence type="inferred from homology"/>
<sequence>MEREELSAWLRLQLSPGVGDATARKLLVAFGLPATIFQQSEAALSQVVSQPLAQGLLREPAELATLLDTTWAWLQAKPQEHRVLTLGDPAYPQCLLHMEDPPLLLYAMGAAEVWQHNGLNAVAQRSIAIVGSRNPTPQGAANAQQFAQALAEAGLTIVSGMALGVDGAAHQGALDGAAVGTLATIAIVGTGLDRVYPRQHRDLAHRICQQGVILSEYPLGTPPLSANFPRRNRIISGLSLGTLVVEAALQSGSLITARLASEQGKDVFAIPGSIHSTQARGCHALIKQGAKLVESAQDVLEELQLAPGITPDLIAACAYQTGAEDAFNTQSNALLEALGFDPVGLDALQARTGLDTPTLQAQLMALELQGELCRLTGGLFQRMAKA</sequence>
<comment type="similarity">
    <text evidence="1">Belongs to the DprA/Smf family.</text>
</comment>
<dbReference type="RefSeq" id="WP_029706709.1">
    <property type="nucleotide sequence ID" value="NZ_CP019239.1"/>
</dbReference>
<dbReference type="AlphaFoldDB" id="A0A1P8KEJ0"/>
<dbReference type="Gene3D" id="3.40.50.450">
    <property type="match status" value="1"/>
</dbReference>
<dbReference type="Proteomes" id="UP000186110">
    <property type="component" value="Chromosome"/>
</dbReference>
<dbReference type="GO" id="GO:0009294">
    <property type="term" value="P:DNA-mediated transformation"/>
    <property type="evidence" value="ECO:0007669"/>
    <property type="project" value="InterPro"/>
</dbReference>
<dbReference type="Pfam" id="PF02481">
    <property type="entry name" value="DNA_processg_A"/>
    <property type="match status" value="1"/>
</dbReference>
<keyword evidence="5" id="KW-1185">Reference proteome</keyword>
<feature type="domain" description="DprA winged helix" evidence="3">
    <location>
        <begin position="329"/>
        <end position="378"/>
    </location>
</feature>
<dbReference type="NCBIfam" id="TIGR00732">
    <property type="entry name" value="dprA"/>
    <property type="match status" value="1"/>
</dbReference>
<feature type="domain" description="Smf/DprA SLOG" evidence="2">
    <location>
        <begin position="83"/>
        <end position="303"/>
    </location>
</feature>
<organism evidence="4 5">
    <name type="scientific">Rhodoferax saidenbachensis</name>
    <dbReference type="NCBI Taxonomy" id="1484693"/>
    <lineage>
        <taxon>Bacteria</taxon>
        <taxon>Pseudomonadati</taxon>
        <taxon>Pseudomonadota</taxon>
        <taxon>Betaproteobacteria</taxon>
        <taxon>Burkholderiales</taxon>
        <taxon>Comamonadaceae</taxon>
        <taxon>Rhodoferax</taxon>
    </lineage>
</organism>
<evidence type="ECO:0000256" key="1">
    <source>
        <dbReference type="ARBA" id="ARBA00006525"/>
    </source>
</evidence>
<name>A0A1P8KEJ0_9BURK</name>